<feature type="transmembrane region" description="Helical" evidence="6">
    <location>
        <begin position="557"/>
        <end position="578"/>
    </location>
</feature>
<feature type="transmembrane region" description="Helical" evidence="6">
    <location>
        <begin position="162"/>
        <end position="181"/>
    </location>
</feature>
<feature type="transmembrane region" description="Helical" evidence="6">
    <location>
        <begin position="90"/>
        <end position="114"/>
    </location>
</feature>
<dbReference type="EMBL" id="JBEXPZ010000012">
    <property type="protein sequence ID" value="MET9845148.1"/>
    <property type="molecule type" value="Genomic_DNA"/>
</dbReference>
<organism evidence="7 8">
    <name type="scientific">Streptomyces ossamyceticus</name>
    <dbReference type="NCBI Taxonomy" id="249581"/>
    <lineage>
        <taxon>Bacteria</taxon>
        <taxon>Bacillati</taxon>
        <taxon>Actinomycetota</taxon>
        <taxon>Actinomycetes</taxon>
        <taxon>Kitasatosporales</taxon>
        <taxon>Streptomycetaceae</taxon>
        <taxon>Streptomyces</taxon>
    </lineage>
</organism>
<feature type="transmembrane region" description="Helical" evidence="6">
    <location>
        <begin position="31"/>
        <end position="53"/>
    </location>
</feature>
<evidence type="ECO:0000256" key="6">
    <source>
        <dbReference type="SAM" id="Phobius"/>
    </source>
</evidence>
<dbReference type="RefSeq" id="WP_355395794.1">
    <property type="nucleotide sequence ID" value="NZ_JBEXPZ010000012.1"/>
</dbReference>
<keyword evidence="2 6" id="KW-0812">Transmembrane</keyword>
<feature type="transmembrane region" description="Helical" evidence="6">
    <location>
        <begin position="59"/>
        <end position="78"/>
    </location>
</feature>
<feature type="transmembrane region" description="Helical" evidence="6">
    <location>
        <begin position="480"/>
        <end position="501"/>
    </location>
</feature>
<evidence type="ECO:0000313" key="7">
    <source>
        <dbReference type="EMBL" id="MET9845148.1"/>
    </source>
</evidence>
<dbReference type="Proteomes" id="UP001550210">
    <property type="component" value="Unassembled WGS sequence"/>
</dbReference>
<feature type="transmembrane region" description="Helical" evidence="6">
    <location>
        <begin position="248"/>
        <end position="266"/>
    </location>
</feature>
<feature type="transmembrane region" description="Helical" evidence="6">
    <location>
        <begin position="392"/>
        <end position="412"/>
    </location>
</feature>
<evidence type="ECO:0000313" key="8">
    <source>
        <dbReference type="Proteomes" id="UP001550210"/>
    </source>
</evidence>
<feature type="transmembrane region" description="Helical" evidence="6">
    <location>
        <begin position="451"/>
        <end position="468"/>
    </location>
</feature>
<dbReference type="Pfam" id="PF13520">
    <property type="entry name" value="AA_permease_2"/>
    <property type="match status" value="1"/>
</dbReference>
<gene>
    <name evidence="7" type="ORF">ABZZ21_11300</name>
</gene>
<sequence>MTLGRTGERDLACENTAEAADERRRLSTLDLVGLAAGGVVGSGWLLAAGPAFWGLGADAIWGWVAGGALMLLIAAVMVELGIAVPKTGGLIFLPLQAAGPLVATVVAAGLWIVYAANPASEAAAMVRGLAYAYPWLLENGDRLAEAGGLGGSVARPYDLSNSGLLCAVAFLALIMAVNLLPQRRLIRLNLVVTVVKVLIPVLIVVCLWRYALDTAHSCVPKDVWYLSGQEDTRAALQERAGHPEPQDFLYMVLGGSIIYAYIGFQAPLDFAGNVKRRGRGEAARLRWAVYGTLVGAFVLYTALQWIFGGLCGELTGNMLASPYAQFATALGGMWLVWLIRLNAVLSPMGSGIVFTHALTREVAALSRAHLTHRGLQTARRASFRFRGAEIDAFWMILLVNFTIGLVMLLLVKGSWEDLVALNSVPALVVYAMPGVVLVALKPPGFPGARRVLHLVLSSTAFVAIAVVIHEAGWGKVWRGMAAVAVGSALLLGLPLLARLDLPFLGRLLRRYDARDHVSRFARPDDPAVRPVLLFLTHLAVLVLCTGLRDALDEHFPGVGVVTLPVAALSAAVLFPLLVTACRRYMAAVPPTLPGPRREAEPAPRATVTAGT</sequence>
<feature type="transmembrane region" description="Helical" evidence="6">
    <location>
        <begin position="319"/>
        <end position="339"/>
    </location>
</feature>
<keyword evidence="8" id="KW-1185">Reference proteome</keyword>
<evidence type="ECO:0000256" key="5">
    <source>
        <dbReference type="SAM" id="MobiDB-lite"/>
    </source>
</evidence>
<evidence type="ECO:0000256" key="4">
    <source>
        <dbReference type="ARBA" id="ARBA00023136"/>
    </source>
</evidence>
<comment type="subcellular location">
    <subcellularLocation>
        <location evidence="1">Membrane</location>
        <topology evidence="1">Multi-pass membrane protein</topology>
    </subcellularLocation>
</comment>
<dbReference type="PANTHER" id="PTHR47547:SF1">
    <property type="entry name" value="ASPARTATE-PROTON SYMPORTER"/>
    <property type="match status" value="1"/>
</dbReference>
<dbReference type="Gene3D" id="1.20.1740.10">
    <property type="entry name" value="Amino acid/polyamine transporter I"/>
    <property type="match status" value="1"/>
</dbReference>
<feature type="transmembrane region" description="Helical" evidence="6">
    <location>
        <begin position="418"/>
        <end position="439"/>
    </location>
</feature>
<proteinExistence type="predicted"/>
<reference evidence="7 8" key="1">
    <citation type="submission" date="2024-06" db="EMBL/GenBank/DDBJ databases">
        <title>The Natural Products Discovery Center: Release of the First 8490 Sequenced Strains for Exploring Actinobacteria Biosynthetic Diversity.</title>
        <authorList>
            <person name="Kalkreuter E."/>
            <person name="Kautsar S.A."/>
            <person name="Yang D."/>
            <person name="Bader C.D."/>
            <person name="Teijaro C.N."/>
            <person name="Fluegel L."/>
            <person name="Davis C.M."/>
            <person name="Simpson J.R."/>
            <person name="Lauterbach L."/>
            <person name="Steele A.D."/>
            <person name="Gui C."/>
            <person name="Meng S."/>
            <person name="Li G."/>
            <person name="Viehrig K."/>
            <person name="Ye F."/>
            <person name="Su P."/>
            <person name="Kiefer A.F."/>
            <person name="Nichols A."/>
            <person name="Cepeda A.J."/>
            <person name="Yan W."/>
            <person name="Fan B."/>
            <person name="Jiang Y."/>
            <person name="Adhikari A."/>
            <person name="Zheng C.-J."/>
            <person name="Schuster L."/>
            <person name="Cowan T.M."/>
            <person name="Smanski M.J."/>
            <person name="Chevrette M.G."/>
            <person name="De Carvalho L.P.S."/>
            <person name="Shen B."/>
        </authorList>
    </citation>
    <scope>NUCLEOTIDE SEQUENCE [LARGE SCALE GENOMIC DNA]</scope>
    <source>
        <strain evidence="7 8">NPDC006434</strain>
    </source>
</reference>
<feature type="transmembrane region" description="Helical" evidence="6">
    <location>
        <begin position="188"/>
        <end position="211"/>
    </location>
</feature>
<feature type="region of interest" description="Disordered" evidence="5">
    <location>
        <begin position="592"/>
        <end position="611"/>
    </location>
</feature>
<dbReference type="PANTHER" id="PTHR47547">
    <property type="match status" value="1"/>
</dbReference>
<feature type="transmembrane region" description="Helical" evidence="6">
    <location>
        <begin position="287"/>
        <end position="307"/>
    </location>
</feature>
<keyword evidence="3 6" id="KW-1133">Transmembrane helix</keyword>
<feature type="transmembrane region" description="Helical" evidence="6">
    <location>
        <begin position="531"/>
        <end position="551"/>
    </location>
</feature>
<evidence type="ECO:0000256" key="3">
    <source>
        <dbReference type="ARBA" id="ARBA00022989"/>
    </source>
</evidence>
<keyword evidence="4 6" id="KW-0472">Membrane</keyword>
<comment type="caution">
    <text evidence="7">The sequence shown here is derived from an EMBL/GenBank/DDBJ whole genome shotgun (WGS) entry which is preliminary data.</text>
</comment>
<dbReference type="InterPro" id="IPR002293">
    <property type="entry name" value="AA/rel_permease1"/>
</dbReference>
<accession>A0ABV2UUB1</accession>
<protein>
    <submittedName>
        <fullName evidence="7">APC family permease</fullName>
    </submittedName>
</protein>
<dbReference type="InterPro" id="IPR052962">
    <property type="entry name" value="AA_Transporter_AGT"/>
</dbReference>
<name>A0ABV2UUB1_9ACTN</name>
<evidence type="ECO:0000256" key="1">
    <source>
        <dbReference type="ARBA" id="ARBA00004141"/>
    </source>
</evidence>
<evidence type="ECO:0000256" key="2">
    <source>
        <dbReference type="ARBA" id="ARBA00022692"/>
    </source>
</evidence>